<proteinExistence type="predicted"/>
<sequence length="50" mass="5504">MWTLYMIAAAAVGLGVWAVRTSGRDVGRRNALRLRDDTKTESEETNHGGN</sequence>
<organism evidence="2 3">
    <name type="scientific">Candidatus Gemmiger excrementipullorum</name>
    <dbReference type="NCBI Taxonomy" id="2838610"/>
    <lineage>
        <taxon>Bacteria</taxon>
        <taxon>Bacillati</taxon>
        <taxon>Bacillota</taxon>
        <taxon>Clostridia</taxon>
        <taxon>Eubacteriales</taxon>
        <taxon>Gemmiger</taxon>
    </lineage>
</organism>
<evidence type="ECO:0000256" key="1">
    <source>
        <dbReference type="SAM" id="MobiDB-lite"/>
    </source>
</evidence>
<evidence type="ECO:0000313" key="2">
    <source>
        <dbReference type="EMBL" id="HIX94197.1"/>
    </source>
</evidence>
<name>A0A9D1XZG4_9FIRM</name>
<dbReference type="Proteomes" id="UP000886751">
    <property type="component" value="Unassembled WGS sequence"/>
</dbReference>
<dbReference type="AlphaFoldDB" id="A0A9D1XZG4"/>
<comment type="caution">
    <text evidence="2">The sequence shown here is derived from an EMBL/GenBank/DDBJ whole genome shotgun (WGS) entry which is preliminary data.</text>
</comment>
<protein>
    <submittedName>
        <fullName evidence="2">Uncharacterized protein</fullName>
    </submittedName>
</protein>
<evidence type="ECO:0000313" key="3">
    <source>
        <dbReference type="Proteomes" id="UP000886751"/>
    </source>
</evidence>
<feature type="region of interest" description="Disordered" evidence="1">
    <location>
        <begin position="31"/>
        <end position="50"/>
    </location>
</feature>
<dbReference type="EMBL" id="DXEI01000032">
    <property type="protein sequence ID" value="HIX94197.1"/>
    <property type="molecule type" value="Genomic_DNA"/>
</dbReference>
<accession>A0A9D1XZG4</accession>
<reference evidence="2" key="1">
    <citation type="journal article" date="2021" name="PeerJ">
        <title>Extensive microbial diversity within the chicken gut microbiome revealed by metagenomics and culture.</title>
        <authorList>
            <person name="Gilroy R."/>
            <person name="Ravi A."/>
            <person name="Getino M."/>
            <person name="Pursley I."/>
            <person name="Horton D.L."/>
            <person name="Alikhan N.F."/>
            <person name="Baker D."/>
            <person name="Gharbi K."/>
            <person name="Hall N."/>
            <person name="Watson M."/>
            <person name="Adriaenssens E.M."/>
            <person name="Foster-Nyarko E."/>
            <person name="Jarju S."/>
            <person name="Secka A."/>
            <person name="Antonio M."/>
            <person name="Oren A."/>
            <person name="Chaudhuri R.R."/>
            <person name="La Ragione R."/>
            <person name="Hildebrand F."/>
            <person name="Pallen M.J."/>
        </authorList>
    </citation>
    <scope>NUCLEOTIDE SEQUENCE</scope>
    <source>
        <strain evidence="2">ChiHecec2B26-7398</strain>
    </source>
</reference>
<gene>
    <name evidence="2" type="ORF">H9846_01930</name>
</gene>
<reference evidence="2" key="2">
    <citation type="submission" date="2021-04" db="EMBL/GenBank/DDBJ databases">
        <authorList>
            <person name="Gilroy R."/>
        </authorList>
    </citation>
    <scope>NUCLEOTIDE SEQUENCE</scope>
    <source>
        <strain evidence="2">ChiHecec2B26-7398</strain>
    </source>
</reference>